<sequence length="491" mass="55001">MDYRETKGLDGQSCQGRYSKTHLIFYSHRIRRSGPRVLLQIAALTFAALLLLPLLPRTPWLVTSITGWCGKASRNAGNLRIVTFGSQDMLGSAERAQGKTWTEQLCKELNCYSHLSFVPKPGSGHGLVSNSLYARELQALEQRMNVTDFVESPASNYEFLFQQYPVPSQAPDLEAQIQEFLFRPAEPIAPRNTLWVFTFGTWDVWNLAALPRERGEQVIDAMVSNMFAQIELLYREALDPASVAYSDFWSGVSQSDVRRLTDADAPAKVDLRCLESFRVVVPELLDVTLSPGWQMRPDPPAPHSKANQMRNAVLLTKRWNAMVQEELRRWTARGSTRPKYTADEGFSISAHVARAASILEYLSAAFRFDDQDMGEAGAKTGVVYAPYPRRTGIQSNMATTVVDAMMVEEMRLFDLRGRPRGSTLRASSATRSPNTWDLCKHSDGDAESTEDACSHAKGRLFQDAFTLNGRAMKEAVRATVERVSEKLLKTS</sequence>
<keyword evidence="1" id="KW-1133">Transmembrane helix</keyword>
<protein>
    <submittedName>
        <fullName evidence="2">Uncharacterized protein</fullName>
    </submittedName>
</protein>
<gene>
    <name evidence="2" type="ORF">HIM_08575</name>
</gene>
<feature type="transmembrane region" description="Helical" evidence="1">
    <location>
        <begin position="37"/>
        <end position="55"/>
    </location>
</feature>
<keyword evidence="3" id="KW-1185">Reference proteome</keyword>
<keyword evidence="1" id="KW-0812">Transmembrane</keyword>
<organism evidence="2 3">
    <name type="scientific">Hirsutella minnesotensis 3608</name>
    <dbReference type="NCBI Taxonomy" id="1043627"/>
    <lineage>
        <taxon>Eukaryota</taxon>
        <taxon>Fungi</taxon>
        <taxon>Dikarya</taxon>
        <taxon>Ascomycota</taxon>
        <taxon>Pezizomycotina</taxon>
        <taxon>Sordariomycetes</taxon>
        <taxon>Hypocreomycetidae</taxon>
        <taxon>Hypocreales</taxon>
        <taxon>Ophiocordycipitaceae</taxon>
        <taxon>Hirsutella</taxon>
    </lineage>
</organism>
<evidence type="ECO:0000313" key="3">
    <source>
        <dbReference type="Proteomes" id="UP000054481"/>
    </source>
</evidence>
<keyword evidence="1" id="KW-0472">Membrane</keyword>
<dbReference type="AlphaFoldDB" id="A0A0F8A3L0"/>
<dbReference type="Gene3D" id="3.40.50.1110">
    <property type="entry name" value="SGNH hydrolase"/>
    <property type="match status" value="1"/>
</dbReference>
<name>A0A0F8A3L0_9HYPO</name>
<reference evidence="2 3" key="1">
    <citation type="journal article" date="2014" name="Genome Biol. Evol.">
        <title>Comparative genomics and transcriptomics analyses reveal divergent lifestyle features of nematode endoparasitic fungus Hirsutella minnesotensis.</title>
        <authorList>
            <person name="Lai Y."/>
            <person name="Liu K."/>
            <person name="Zhang X."/>
            <person name="Zhang X."/>
            <person name="Li K."/>
            <person name="Wang N."/>
            <person name="Shu C."/>
            <person name="Wu Y."/>
            <person name="Wang C."/>
            <person name="Bushley K.E."/>
            <person name="Xiang M."/>
            <person name="Liu X."/>
        </authorList>
    </citation>
    <scope>NUCLEOTIDE SEQUENCE [LARGE SCALE GENOMIC DNA]</scope>
    <source>
        <strain evidence="2 3">3608</strain>
    </source>
</reference>
<evidence type="ECO:0000313" key="2">
    <source>
        <dbReference type="EMBL" id="KJZ72014.1"/>
    </source>
</evidence>
<proteinExistence type="predicted"/>
<accession>A0A0F8A3L0</accession>
<dbReference type="InterPro" id="IPR036514">
    <property type="entry name" value="SGNH_hydro_sf"/>
</dbReference>
<evidence type="ECO:0000256" key="1">
    <source>
        <dbReference type="SAM" id="Phobius"/>
    </source>
</evidence>
<dbReference type="EMBL" id="KQ030554">
    <property type="protein sequence ID" value="KJZ72014.1"/>
    <property type="molecule type" value="Genomic_DNA"/>
</dbReference>
<dbReference type="OrthoDB" id="5278722at2759"/>
<dbReference type="Proteomes" id="UP000054481">
    <property type="component" value="Unassembled WGS sequence"/>
</dbReference>